<evidence type="ECO:0000256" key="1">
    <source>
        <dbReference type="SAM" id="MobiDB-lite"/>
    </source>
</evidence>
<dbReference type="RefSeq" id="WP_257714909.1">
    <property type="nucleotide sequence ID" value="NZ_JANJOU010000002.1"/>
</dbReference>
<organism evidence="2 3">
    <name type="scientific">Roseomonas populi</name>
    <dbReference type="NCBI Taxonomy" id="3121582"/>
    <lineage>
        <taxon>Bacteria</taxon>
        <taxon>Pseudomonadati</taxon>
        <taxon>Pseudomonadota</taxon>
        <taxon>Alphaproteobacteria</taxon>
        <taxon>Acetobacterales</taxon>
        <taxon>Roseomonadaceae</taxon>
        <taxon>Roseomonas</taxon>
    </lineage>
</organism>
<sequence>MMLWRWALLSGAYLLMAGQVQGAEIVVAVVGGGAAAWFSLALRRCAPKAFSFRAVRWRAFAGLPATLARETASVAAALLGSLSPGSRARGSVGGQPFEQGADMPEENARRALSVLGLSLAPNGFVLDEAAPGALPLHRLSPQPAAPDRRWPL</sequence>
<name>A0ABT1WZF2_9PROT</name>
<dbReference type="Proteomes" id="UP001524642">
    <property type="component" value="Unassembled WGS sequence"/>
</dbReference>
<evidence type="ECO:0000313" key="3">
    <source>
        <dbReference type="Proteomes" id="UP001524642"/>
    </source>
</evidence>
<comment type="caution">
    <text evidence="2">The sequence shown here is derived from an EMBL/GenBank/DDBJ whole genome shotgun (WGS) entry which is preliminary data.</text>
</comment>
<dbReference type="EMBL" id="JANJOU010000002">
    <property type="protein sequence ID" value="MCR0981232.1"/>
    <property type="molecule type" value="Genomic_DNA"/>
</dbReference>
<gene>
    <name evidence="2" type="ORF">NRP21_04115</name>
</gene>
<reference evidence="2 3" key="1">
    <citation type="submission" date="2022-06" db="EMBL/GenBank/DDBJ databases">
        <title>Roseomonas CN29.</title>
        <authorList>
            <person name="Cheng Y."/>
            <person name="He X."/>
        </authorList>
    </citation>
    <scope>NUCLEOTIDE SEQUENCE [LARGE SCALE GENOMIC DNA]</scope>
    <source>
        <strain evidence="2 3">CN29</strain>
    </source>
</reference>
<accession>A0ABT1WZF2</accession>
<feature type="region of interest" description="Disordered" evidence="1">
    <location>
        <begin position="83"/>
        <end position="103"/>
    </location>
</feature>
<proteinExistence type="predicted"/>
<evidence type="ECO:0000313" key="2">
    <source>
        <dbReference type="EMBL" id="MCR0981232.1"/>
    </source>
</evidence>
<keyword evidence="3" id="KW-1185">Reference proteome</keyword>
<protein>
    <submittedName>
        <fullName evidence="2">Uncharacterized protein</fullName>
    </submittedName>
</protein>